<dbReference type="GO" id="GO:0015385">
    <property type="term" value="F:sodium:proton antiporter activity"/>
    <property type="evidence" value="ECO:0007669"/>
    <property type="project" value="TreeGrafter"/>
</dbReference>
<feature type="transmembrane region" description="Helical" evidence="8">
    <location>
        <begin position="61"/>
        <end position="83"/>
    </location>
</feature>
<dbReference type="Proteomes" id="UP000824037">
    <property type="component" value="Unassembled WGS sequence"/>
</dbReference>
<dbReference type="InterPro" id="IPR007208">
    <property type="entry name" value="MrpF/PhaF-like"/>
</dbReference>
<feature type="transmembrane region" description="Helical" evidence="8">
    <location>
        <begin position="34"/>
        <end position="55"/>
    </location>
</feature>
<comment type="similarity">
    <text evidence="2">Belongs to the CPA3 antiporters (TC 2.A.63) subunit F family.</text>
</comment>
<dbReference type="GO" id="GO:0005886">
    <property type="term" value="C:plasma membrane"/>
    <property type="evidence" value="ECO:0007669"/>
    <property type="project" value="UniProtKB-SubCell"/>
</dbReference>
<evidence type="ECO:0000256" key="5">
    <source>
        <dbReference type="ARBA" id="ARBA00022692"/>
    </source>
</evidence>
<protein>
    <submittedName>
        <fullName evidence="9">PH regulation protein F</fullName>
    </submittedName>
</protein>
<name>A0A9D2EGQ3_9MICO</name>
<evidence type="ECO:0000256" key="6">
    <source>
        <dbReference type="ARBA" id="ARBA00022989"/>
    </source>
</evidence>
<reference evidence="9" key="2">
    <citation type="submission" date="2021-04" db="EMBL/GenBank/DDBJ databases">
        <authorList>
            <person name="Gilroy R."/>
        </authorList>
    </citation>
    <scope>NUCLEOTIDE SEQUENCE</scope>
    <source>
        <strain evidence="9">ChiGjej4B4-7305</strain>
    </source>
</reference>
<reference evidence="9" key="1">
    <citation type="journal article" date="2021" name="PeerJ">
        <title>Extensive microbial diversity within the chicken gut microbiome revealed by metagenomics and culture.</title>
        <authorList>
            <person name="Gilroy R."/>
            <person name="Ravi A."/>
            <person name="Getino M."/>
            <person name="Pursley I."/>
            <person name="Horton D.L."/>
            <person name="Alikhan N.F."/>
            <person name="Baker D."/>
            <person name="Gharbi K."/>
            <person name="Hall N."/>
            <person name="Watson M."/>
            <person name="Adriaenssens E.M."/>
            <person name="Foster-Nyarko E."/>
            <person name="Jarju S."/>
            <person name="Secka A."/>
            <person name="Antonio M."/>
            <person name="Oren A."/>
            <person name="Chaudhuri R.R."/>
            <person name="La Ragione R."/>
            <person name="Hildebrand F."/>
            <person name="Pallen M.J."/>
        </authorList>
    </citation>
    <scope>NUCLEOTIDE SEQUENCE</scope>
    <source>
        <strain evidence="9">ChiGjej4B4-7305</strain>
    </source>
</reference>
<keyword evidence="6 8" id="KW-1133">Transmembrane helix</keyword>
<accession>A0A9D2EGQ3</accession>
<evidence type="ECO:0000313" key="9">
    <source>
        <dbReference type="EMBL" id="HIZ37081.1"/>
    </source>
</evidence>
<keyword evidence="3" id="KW-0813">Transport</keyword>
<evidence type="ECO:0000256" key="3">
    <source>
        <dbReference type="ARBA" id="ARBA00022448"/>
    </source>
</evidence>
<proteinExistence type="inferred from homology"/>
<dbReference type="Pfam" id="PF04066">
    <property type="entry name" value="MrpF_PhaF"/>
    <property type="match status" value="1"/>
</dbReference>
<sequence length="112" mass="11756">MSPVVIAVCAALLIAAAVITLFRVERGPSMLDRIVALDVLVSALIGSLALVSLWFGRTDLVLVLTVLALVGFVGSVTLARFAAAEPEAESRIITPAEAAERDARARLEDGEL</sequence>
<evidence type="ECO:0000256" key="1">
    <source>
        <dbReference type="ARBA" id="ARBA00004651"/>
    </source>
</evidence>
<evidence type="ECO:0000256" key="8">
    <source>
        <dbReference type="SAM" id="Phobius"/>
    </source>
</evidence>
<keyword evidence="5 8" id="KW-0812">Transmembrane</keyword>
<organism evidence="9 10">
    <name type="scientific">Candidatus Ruania gallistercoris</name>
    <dbReference type="NCBI Taxonomy" id="2838746"/>
    <lineage>
        <taxon>Bacteria</taxon>
        <taxon>Bacillati</taxon>
        <taxon>Actinomycetota</taxon>
        <taxon>Actinomycetes</taxon>
        <taxon>Micrococcales</taxon>
        <taxon>Ruaniaceae</taxon>
        <taxon>Ruania</taxon>
    </lineage>
</organism>
<comment type="caution">
    <text evidence="9">The sequence shown here is derived from an EMBL/GenBank/DDBJ whole genome shotgun (WGS) entry which is preliminary data.</text>
</comment>
<evidence type="ECO:0000313" key="10">
    <source>
        <dbReference type="Proteomes" id="UP000824037"/>
    </source>
</evidence>
<evidence type="ECO:0000256" key="2">
    <source>
        <dbReference type="ARBA" id="ARBA00009212"/>
    </source>
</evidence>
<dbReference type="EMBL" id="DXBY01000261">
    <property type="protein sequence ID" value="HIZ37081.1"/>
    <property type="molecule type" value="Genomic_DNA"/>
</dbReference>
<dbReference type="PANTHER" id="PTHR34702:SF1">
    <property type="entry name" value="NA(+)_H(+) ANTIPORTER SUBUNIT F"/>
    <property type="match status" value="1"/>
</dbReference>
<dbReference type="AlphaFoldDB" id="A0A9D2EGQ3"/>
<dbReference type="PANTHER" id="PTHR34702">
    <property type="entry name" value="NA(+)/H(+) ANTIPORTER SUBUNIT F1"/>
    <property type="match status" value="1"/>
</dbReference>
<feature type="transmembrane region" description="Helical" evidence="8">
    <location>
        <begin position="5"/>
        <end position="22"/>
    </location>
</feature>
<gene>
    <name evidence="9" type="ORF">H9815_15005</name>
</gene>
<evidence type="ECO:0000256" key="4">
    <source>
        <dbReference type="ARBA" id="ARBA00022475"/>
    </source>
</evidence>
<evidence type="ECO:0000256" key="7">
    <source>
        <dbReference type="ARBA" id="ARBA00023136"/>
    </source>
</evidence>
<keyword evidence="7 8" id="KW-0472">Membrane</keyword>
<keyword evidence="4" id="KW-1003">Cell membrane</keyword>
<comment type="subcellular location">
    <subcellularLocation>
        <location evidence="1">Cell membrane</location>
        <topology evidence="1">Multi-pass membrane protein</topology>
    </subcellularLocation>
</comment>